<comment type="caution">
    <text evidence="6">The sequence shown here is derived from an EMBL/GenBank/DDBJ whole genome shotgun (WGS) entry which is preliminary data.</text>
</comment>
<dbReference type="SUPFAM" id="SSF46785">
    <property type="entry name" value="Winged helix' DNA-binding domain"/>
    <property type="match status" value="1"/>
</dbReference>
<dbReference type="PROSITE" id="PS50931">
    <property type="entry name" value="HTH_LYSR"/>
    <property type="match status" value="1"/>
</dbReference>
<dbReference type="RefSeq" id="WP_094407418.1">
    <property type="nucleotide sequence ID" value="NZ_BMJZ01000012.1"/>
</dbReference>
<dbReference type="InterPro" id="IPR000847">
    <property type="entry name" value="LysR_HTH_N"/>
</dbReference>
<reference evidence="6 7" key="1">
    <citation type="submission" date="2017-07" db="EMBL/GenBank/DDBJ databases">
        <title>Elstera cyanobacteriorum sp. nov., a novel bacterium isolated from cyanobacterial aggregates in a eutrophic lake.</title>
        <authorList>
            <person name="Cai H."/>
        </authorList>
    </citation>
    <scope>NUCLEOTIDE SEQUENCE [LARGE SCALE GENOMIC DNA]</scope>
    <source>
        <strain evidence="6 7">TH019</strain>
    </source>
</reference>
<dbReference type="Gene3D" id="3.40.190.10">
    <property type="entry name" value="Periplasmic binding protein-like II"/>
    <property type="match status" value="2"/>
</dbReference>
<protein>
    <recommendedName>
        <fullName evidence="5">HTH lysR-type domain-containing protein</fullName>
    </recommendedName>
</protein>
<evidence type="ECO:0000256" key="4">
    <source>
        <dbReference type="ARBA" id="ARBA00023163"/>
    </source>
</evidence>
<dbReference type="PANTHER" id="PTHR30537:SF79">
    <property type="entry name" value="TRANSCRIPTIONAL REGULATOR-RELATED"/>
    <property type="match status" value="1"/>
</dbReference>
<proteinExistence type="inferred from homology"/>
<dbReference type="InterPro" id="IPR005119">
    <property type="entry name" value="LysR_subst-bd"/>
</dbReference>
<gene>
    <name evidence="6" type="ORF">CHR90_02575</name>
</gene>
<organism evidence="6 7">
    <name type="scientific">Elstera cyanobacteriorum</name>
    <dbReference type="NCBI Taxonomy" id="2022747"/>
    <lineage>
        <taxon>Bacteria</taxon>
        <taxon>Pseudomonadati</taxon>
        <taxon>Pseudomonadota</taxon>
        <taxon>Alphaproteobacteria</taxon>
        <taxon>Rhodospirillales</taxon>
        <taxon>Rhodospirillaceae</taxon>
        <taxon>Elstera</taxon>
    </lineage>
</organism>
<dbReference type="InterPro" id="IPR058163">
    <property type="entry name" value="LysR-type_TF_proteobact-type"/>
</dbReference>
<dbReference type="Gene3D" id="1.10.10.10">
    <property type="entry name" value="Winged helix-like DNA-binding domain superfamily/Winged helix DNA-binding domain"/>
    <property type="match status" value="1"/>
</dbReference>
<keyword evidence="4" id="KW-0804">Transcription</keyword>
<dbReference type="Proteomes" id="UP000216361">
    <property type="component" value="Unassembled WGS sequence"/>
</dbReference>
<dbReference type="InterPro" id="IPR036388">
    <property type="entry name" value="WH-like_DNA-bd_sf"/>
</dbReference>
<dbReference type="OrthoDB" id="9794694at2"/>
<keyword evidence="3" id="KW-0238">DNA-binding</keyword>
<comment type="similarity">
    <text evidence="1">Belongs to the LysR transcriptional regulatory family.</text>
</comment>
<evidence type="ECO:0000256" key="3">
    <source>
        <dbReference type="ARBA" id="ARBA00023125"/>
    </source>
</evidence>
<feature type="domain" description="HTH lysR-type" evidence="5">
    <location>
        <begin position="4"/>
        <end position="61"/>
    </location>
</feature>
<name>A0A255XVT6_9PROT</name>
<dbReference type="GO" id="GO:0006351">
    <property type="term" value="P:DNA-templated transcription"/>
    <property type="evidence" value="ECO:0007669"/>
    <property type="project" value="TreeGrafter"/>
</dbReference>
<evidence type="ECO:0000313" key="7">
    <source>
        <dbReference type="Proteomes" id="UP000216361"/>
    </source>
</evidence>
<evidence type="ECO:0000256" key="1">
    <source>
        <dbReference type="ARBA" id="ARBA00009437"/>
    </source>
</evidence>
<dbReference type="SUPFAM" id="SSF53850">
    <property type="entry name" value="Periplasmic binding protein-like II"/>
    <property type="match status" value="1"/>
</dbReference>
<dbReference type="Pfam" id="PF00126">
    <property type="entry name" value="HTH_1"/>
    <property type="match status" value="1"/>
</dbReference>
<dbReference type="PANTHER" id="PTHR30537">
    <property type="entry name" value="HTH-TYPE TRANSCRIPTIONAL REGULATOR"/>
    <property type="match status" value="1"/>
</dbReference>
<dbReference type="Pfam" id="PF03466">
    <property type="entry name" value="LysR_substrate"/>
    <property type="match status" value="1"/>
</dbReference>
<dbReference type="CDD" id="cd08432">
    <property type="entry name" value="PBP2_GcdR_TrpI_HvrB_AmpR_like"/>
    <property type="match status" value="1"/>
</dbReference>
<evidence type="ECO:0000256" key="2">
    <source>
        <dbReference type="ARBA" id="ARBA00023015"/>
    </source>
</evidence>
<dbReference type="GO" id="GO:0043565">
    <property type="term" value="F:sequence-specific DNA binding"/>
    <property type="evidence" value="ECO:0007669"/>
    <property type="project" value="TreeGrafter"/>
</dbReference>
<keyword evidence="7" id="KW-1185">Reference proteome</keyword>
<dbReference type="EMBL" id="NOXS01000024">
    <property type="protein sequence ID" value="OYQ21096.1"/>
    <property type="molecule type" value="Genomic_DNA"/>
</dbReference>
<accession>A0A255XVT6</accession>
<sequence length="297" mass="33143">MFLPSLTALRAFEAVARHKSLRKAAKELGVDHTVVSRHVRGLQENLDVPLLYTSRQGVVLTEAGAEYAAALSAALGQITQATVKLQETKQTRPLTIASLPGFALRWLTPRLPDFQRRNPNIDIAVRPSEERANLIGFHADAEILYGTPTEAELRYTHIATPRVFPVASPGWGAAHPDVTRPEHLGGASLLHEDSHEQWRRWFRKIGIPAPEPLKGPRLWHAHMALEAAKHGQGVALGNDLICGEDVAAGRLVEIGTTNVALEPYVFITRRDRWDEPALVRFRRWLLAEIRLETRPRP</sequence>
<evidence type="ECO:0000259" key="5">
    <source>
        <dbReference type="PROSITE" id="PS50931"/>
    </source>
</evidence>
<evidence type="ECO:0000313" key="6">
    <source>
        <dbReference type="EMBL" id="OYQ21096.1"/>
    </source>
</evidence>
<dbReference type="GO" id="GO:0003700">
    <property type="term" value="F:DNA-binding transcription factor activity"/>
    <property type="evidence" value="ECO:0007669"/>
    <property type="project" value="InterPro"/>
</dbReference>
<dbReference type="InterPro" id="IPR036390">
    <property type="entry name" value="WH_DNA-bd_sf"/>
</dbReference>
<keyword evidence="2" id="KW-0805">Transcription regulation</keyword>
<dbReference type="AlphaFoldDB" id="A0A255XVT6"/>